<protein>
    <submittedName>
        <fullName evidence="1">Uncharacterized protein</fullName>
    </submittedName>
</protein>
<proteinExistence type="predicted"/>
<reference evidence="1 2" key="1">
    <citation type="journal article" date="2018" name="PLoS ONE">
        <title>The draft genome of Kipferlia bialata reveals reductive genome evolution in fornicate parasites.</title>
        <authorList>
            <person name="Tanifuji G."/>
            <person name="Takabayashi S."/>
            <person name="Kume K."/>
            <person name="Takagi M."/>
            <person name="Nakayama T."/>
            <person name="Kamikawa R."/>
            <person name="Inagaki Y."/>
            <person name="Hashimoto T."/>
        </authorList>
    </citation>
    <scope>NUCLEOTIDE SEQUENCE [LARGE SCALE GENOMIC DNA]</scope>
    <source>
        <strain evidence="1">NY0173</strain>
    </source>
</reference>
<organism evidence="1 2">
    <name type="scientific">Kipferlia bialata</name>
    <dbReference type="NCBI Taxonomy" id="797122"/>
    <lineage>
        <taxon>Eukaryota</taxon>
        <taxon>Metamonada</taxon>
        <taxon>Carpediemonas-like organisms</taxon>
        <taxon>Kipferlia</taxon>
    </lineage>
</organism>
<dbReference type="AlphaFoldDB" id="A0A391P7E0"/>
<keyword evidence="2" id="KW-1185">Reference proteome</keyword>
<gene>
    <name evidence="1" type="ORF">KIPB_017305</name>
</gene>
<feature type="non-terminal residue" evidence="1">
    <location>
        <position position="1"/>
    </location>
</feature>
<evidence type="ECO:0000313" key="1">
    <source>
        <dbReference type="EMBL" id="GCA65523.1"/>
    </source>
</evidence>
<accession>A0A391P7E0</accession>
<dbReference type="Proteomes" id="UP000265618">
    <property type="component" value="Unassembled WGS sequence"/>
</dbReference>
<name>A0A391P7E0_9EUKA</name>
<dbReference type="EMBL" id="BDIP01011432">
    <property type="protein sequence ID" value="GCA65523.1"/>
    <property type="molecule type" value="Genomic_DNA"/>
</dbReference>
<evidence type="ECO:0000313" key="2">
    <source>
        <dbReference type="Proteomes" id="UP000265618"/>
    </source>
</evidence>
<comment type="caution">
    <text evidence="1">The sequence shown here is derived from an EMBL/GenBank/DDBJ whole genome shotgun (WGS) entry which is preliminary data.</text>
</comment>
<sequence>HDEDTQRLNRRRTLEQCGQIRVWCKACPTKVKTMDVGARRKTSETSVASMQRRATCVSDTEQSPLRLARPLVAHAKWVGGKEHTISSDQCRK</sequence>